<feature type="transmembrane region" description="Helical" evidence="4">
    <location>
        <begin position="131"/>
        <end position="150"/>
    </location>
</feature>
<dbReference type="InterPro" id="IPR020846">
    <property type="entry name" value="MFS_dom"/>
</dbReference>
<dbReference type="InterPro" id="IPR036259">
    <property type="entry name" value="MFS_trans_sf"/>
</dbReference>
<dbReference type="PANTHER" id="PTHR23521:SF3">
    <property type="entry name" value="MFS TRANSPORTER"/>
    <property type="match status" value="1"/>
</dbReference>
<feature type="transmembrane region" description="Helical" evidence="4">
    <location>
        <begin position="264"/>
        <end position="283"/>
    </location>
</feature>
<dbReference type="EMBL" id="CP121106">
    <property type="protein sequence ID" value="WFL77341.1"/>
    <property type="molecule type" value="Genomic_DNA"/>
</dbReference>
<proteinExistence type="predicted"/>
<feature type="transmembrane region" description="Helical" evidence="4">
    <location>
        <begin position="322"/>
        <end position="343"/>
    </location>
</feature>
<evidence type="ECO:0000256" key="4">
    <source>
        <dbReference type="SAM" id="Phobius"/>
    </source>
</evidence>
<dbReference type="RefSeq" id="WP_278016099.1">
    <property type="nucleotide sequence ID" value="NZ_CP121106.1"/>
</dbReference>
<feature type="transmembrane region" description="Helical" evidence="4">
    <location>
        <begin position="289"/>
        <end position="310"/>
    </location>
</feature>
<dbReference type="InterPro" id="IPR011701">
    <property type="entry name" value="MFS"/>
</dbReference>
<dbReference type="InterPro" id="IPR047200">
    <property type="entry name" value="MFS_YcaD-like"/>
</dbReference>
<keyword evidence="7" id="KW-1185">Reference proteome</keyword>
<accession>A0ABY8FVB5</accession>
<dbReference type="Proteomes" id="UP001215827">
    <property type="component" value="Chromosome"/>
</dbReference>
<feature type="transmembrane region" description="Helical" evidence="4">
    <location>
        <begin position="197"/>
        <end position="218"/>
    </location>
</feature>
<evidence type="ECO:0000256" key="2">
    <source>
        <dbReference type="ARBA" id="ARBA00022989"/>
    </source>
</evidence>
<feature type="transmembrane region" description="Helical" evidence="4">
    <location>
        <begin position="38"/>
        <end position="59"/>
    </location>
</feature>
<evidence type="ECO:0000313" key="7">
    <source>
        <dbReference type="Proteomes" id="UP001215827"/>
    </source>
</evidence>
<keyword evidence="3 4" id="KW-0472">Membrane</keyword>
<gene>
    <name evidence="6" type="ORF">P7228_15325</name>
</gene>
<feature type="transmembrane region" description="Helical" evidence="4">
    <location>
        <begin position="355"/>
        <end position="373"/>
    </location>
</feature>
<dbReference type="SUPFAM" id="SSF103473">
    <property type="entry name" value="MFS general substrate transporter"/>
    <property type="match status" value="1"/>
</dbReference>
<dbReference type="CDD" id="cd17477">
    <property type="entry name" value="MFS_YcaD_like"/>
    <property type="match status" value="1"/>
</dbReference>
<sequence>MVRIFLALGSLFASSAILLAGGALQNTLVSIRANIEGFPLQAIGVVMAGYYAGFILGCLMTPEMVRRVGHIRVFAALAAIAAASSLIFAIEPSTWLWTGLRVVVGFSFAGLYMLIESWINERSTNANRGQVLAIYRIIDFAAMTVGQYLLLLADPAGFVLFSLVAVLIALAIVPVALTRIEHPSPPREAKLNLRRLWSVSPLAVAGCFAVGLTNGAFWSIGPIYVQQMGYGAAMVASFMSAAILAGAAAQYPLGLMSDVVDRRLILILAALGAAIAGAVLMATGALSEYAMLAGAAAYGVFAMAIFGLAAAHANDHAEPEDFVAVSGGLLLVYGLGSVAGPLVSPWIMTSFGPSALFGYTGAMHAALVLFGIYRTIRRRNVPAAEQEDFVVARPTTPAVFEFDPRSTD</sequence>
<feature type="transmembrane region" description="Helical" evidence="4">
    <location>
        <begin position="230"/>
        <end position="252"/>
    </location>
</feature>
<feature type="domain" description="Major facilitator superfamily (MFS) profile" evidence="5">
    <location>
        <begin position="199"/>
        <end position="408"/>
    </location>
</feature>
<evidence type="ECO:0000256" key="3">
    <source>
        <dbReference type="ARBA" id="ARBA00023136"/>
    </source>
</evidence>
<evidence type="ECO:0000259" key="5">
    <source>
        <dbReference type="PROSITE" id="PS50850"/>
    </source>
</evidence>
<dbReference type="Pfam" id="PF07690">
    <property type="entry name" value="MFS_1"/>
    <property type="match status" value="1"/>
</dbReference>
<evidence type="ECO:0000313" key="6">
    <source>
        <dbReference type="EMBL" id="WFL77341.1"/>
    </source>
</evidence>
<protein>
    <submittedName>
        <fullName evidence="6">MFS transporter</fullName>
    </submittedName>
</protein>
<keyword evidence="1 4" id="KW-0812">Transmembrane</keyword>
<reference evidence="6 7" key="1">
    <citation type="submission" date="2023-03" db="EMBL/GenBank/DDBJ databases">
        <title>Altererythrobacter sp. CAU 1644 isolated from sand.</title>
        <authorList>
            <person name="Kim W."/>
        </authorList>
    </citation>
    <scope>NUCLEOTIDE SEQUENCE [LARGE SCALE GENOMIC DNA]</scope>
    <source>
        <strain evidence="6 7">CAU 1644</strain>
    </source>
</reference>
<dbReference type="PANTHER" id="PTHR23521">
    <property type="entry name" value="TRANSPORTER MFS SUPERFAMILY"/>
    <property type="match status" value="1"/>
</dbReference>
<evidence type="ECO:0000256" key="1">
    <source>
        <dbReference type="ARBA" id="ARBA00022692"/>
    </source>
</evidence>
<dbReference type="PROSITE" id="PS50850">
    <property type="entry name" value="MFS"/>
    <property type="match status" value="1"/>
</dbReference>
<keyword evidence="2 4" id="KW-1133">Transmembrane helix</keyword>
<feature type="transmembrane region" description="Helical" evidence="4">
    <location>
        <begin position="96"/>
        <end position="119"/>
    </location>
</feature>
<dbReference type="Gene3D" id="1.20.1250.20">
    <property type="entry name" value="MFS general substrate transporter like domains"/>
    <property type="match status" value="2"/>
</dbReference>
<organism evidence="6 7">
    <name type="scientific">Altererythrobacter arenosus</name>
    <dbReference type="NCBI Taxonomy" id="3032592"/>
    <lineage>
        <taxon>Bacteria</taxon>
        <taxon>Pseudomonadati</taxon>
        <taxon>Pseudomonadota</taxon>
        <taxon>Alphaproteobacteria</taxon>
        <taxon>Sphingomonadales</taxon>
        <taxon>Erythrobacteraceae</taxon>
        <taxon>Altererythrobacter</taxon>
    </lineage>
</organism>
<feature type="transmembrane region" description="Helical" evidence="4">
    <location>
        <begin position="71"/>
        <end position="90"/>
    </location>
</feature>
<feature type="transmembrane region" description="Helical" evidence="4">
    <location>
        <begin position="156"/>
        <end position="177"/>
    </location>
</feature>
<name>A0ABY8FVB5_9SPHN</name>